<name>A0A4Q4MZW9_ALTAL</name>
<accession>A0A4Q4MZW9</accession>
<evidence type="ECO:0000313" key="1">
    <source>
        <dbReference type="EMBL" id="RYN63518.1"/>
    </source>
</evidence>
<evidence type="ECO:0000313" key="2">
    <source>
        <dbReference type="Proteomes" id="UP000291422"/>
    </source>
</evidence>
<dbReference type="Proteomes" id="UP000291422">
    <property type="component" value="Unassembled WGS sequence"/>
</dbReference>
<sequence>MGEMSLNPPKPEPTDINDLFEANDKVKNARPIIGRPPTEVLQYIANTEGPPRIVYAMLGTRTNDRNMPGRPHFNVAKDAESANAFLKKIFDERPEQTRKGVANAGQTLSLGALTEAWRREGYHEHLLRRYVWYRMIKQAPSRQDEVDLFVSQLFDKPWETRHWIPTTDKNDESDLRIHRAKKLNGGKT</sequence>
<proteinExistence type="predicted"/>
<dbReference type="EMBL" id="PDXD01000083">
    <property type="protein sequence ID" value="RYN63518.1"/>
    <property type="molecule type" value="Genomic_DNA"/>
</dbReference>
<dbReference type="AlphaFoldDB" id="A0A4Q4MZW9"/>
<protein>
    <submittedName>
        <fullName evidence="1">Uncharacterized protein</fullName>
    </submittedName>
</protein>
<gene>
    <name evidence="1" type="ORF">AA0117_g12697</name>
</gene>
<comment type="caution">
    <text evidence="1">The sequence shown here is derived from an EMBL/GenBank/DDBJ whole genome shotgun (WGS) entry which is preliminary data.</text>
</comment>
<reference evidence="2" key="1">
    <citation type="journal article" date="2019" name="bioRxiv">
        <title>Genomics, evolutionary history and diagnostics of the Alternaria alternata species group including apple and Asian pear pathotypes.</title>
        <authorList>
            <person name="Armitage A.D."/>
            <person name="Cockerton H.M."/>
            <person name="Sreenivasaprasad S."/>
            <person name="Woodhall J.W."/>
            <person name="Lane C.R."/>
            <person name="Harrison R.J."/>
            <person name="Clarkson J.P."/>
        </authorList>
    </citation>
    <scope>NUCLEOTIDE SEQUENCE [LARGE SCALE GENOMIC DNA]</scope>
    <source>
        <strain evidence="2">FERA 1177</strain>
    </source>
</reference>
<organism evidence="1 2">
    <name type="scientific">Alternaria alternata</name>
    <name type="common">Alternaria rot fungus</name>
    <name type="synonym">Torula alternata</name>
    <dbReference type="NCBI Taxonomy" id="5599"/>
    <lineage>
        <taxon>Eukaryota</taxon>
        <taxon>Fungi</taxon>
        <taxon>Dikarya</taxon>
        <taxon>Ascomycota</taxon>
        <taxon>Pezizomycotina</taxon>
        <taxon>Dothideomycetes</taxon>
        <taxon>Pleosporomycetidae</taxon>
        <taxon>Pleosporales</taxon>
        <taxon>Pleosporineae</taxon>
        <taxon>Pleosporaceae</taxon>
        <taxon>Alternaria</taxon>
        <taxon>Alternaria sect. Alternaria</taxon>
        <taxon>Alternaria alternata complex</taxon>
    </lineage>
</organism>